<gene>
    <name evidence="2" type="ORF">PAHAL_9G625900</name>
</gene>
<sequence>MEQSLSTSVSGSQALSTAGRGAVYVGPIYFRKLKHPALLSKEAPHPGDSGFFRGPPLWLSLIQRLVRIAPSLFFCSSTSSAAAGKSPTSPSLYCVPSRSPHPSAPLHPRAPCAPSPSSAPPPRLHGWRQ</sequence>
<evidence type="ECO:0000313" key="2">
    <source>
        <dbReference type="EMBL" id="PAN51870.1"/>
    </source>
</evidence>
<feature type="compositionally biased region" description="Pro residues" evidence="1">
    <location>
        <begin position="111"/>
        <end position="123"/>
    </location>
</feature>
<dbReference type="EMBL" id="CM008054">
    <property type="protein sequence ID" value="PAN51870.1"/>
    <property type="molecule type" value="Genomic_DNA"/>
</dbReference>
<name>A0A2S3IV10_9POAL</name>
<reference evidence="2" key="1">
    <citation type="submission" date="2018-04" db="EMBL/GenBank/DDBJ databases">
        <title>WGS assembly of Panicum hallii.</title>
        <authorList>
            <person name="Lovell J."/>
            <person name="Jenkins J."/>
            <person name="Lowry D."/>
            <person name="Mamidi S."/>
            <person name="Sreedasyam A."/>
            <person name="Weng X."/>
            <person name="Barry K."/>
            <person name="Bonette J."/>
            <person name="Campitelli B."/>
            <person name="Daum C."/>
            <person name="Gordon S."/>
            <person name="Gould B."/>
            <person name="Lipzen A."/>
            <person name="Macqueen A."/>
            <person name="Palacio-Mejia J."/>
            <person name="Plott C."/>
            <person name="Shakirov E."/>
            <person name="Shu S."/>
            <person name="Yoshinaga Y."/>
            <person name="Zane M."/>
            <person name="Rokhsar D."/>
            <person name="Grimwood J."/>
            <person name="Schmutz J."/>
            <person name="Juenger T."/>
        </authorList>
    </citation>
    <scope>NUCLEOTIDE SEQUENCE [LARGE SCALE GENOMIC DNA]</scope>
    <source>
        <strain evidence="2">FIL2</strain>
    </source>
</reference>
<evidence type="ECO:0000256" key="1">
    <source>
        <dbReference type="SAM" id="MobiDB-lite"/>
    </source>
</evidence>
<accession>A0A2S3IV10</accession>
<dbReference type="EMBL" id="CM008054">
    <property type="protein sequence ID" value="PVH33317.1"/>
    <property type="molecule type" value="Genomic_DNA"/>
</dbReference>
<feature type="compositionally biased region" description="Polar residues" evidence="1">
    <location>
        <begin position="79"/>
        <end position="91"/>
    </location>
</feature>
<protein>
    <submittedName>
        <fullName evidence="2">Uncharacterized protein</fullName>
    </submittedName>
</protein>
<feature type="region of interest" description="Disordered" evidence="1">
    <location>
        <begin position="79"/>
        <end position="129"/>
    </location>
</feature>
<proteinExistence type="predicted"/>
<dbReference type="Gramene" id="PAN51870">
    <property type="protein sequence ID" value="PAN51870"/>
    <property type="gene ID" value="PAHAL_9G625900"/>
</dbReference>
<dbReference type="Gramene" id="PVH33317">
    <property type="protein sequence ID" value="PVH33317"/>
    <property type="gene ID" value="PAHAL_9G625900"/>
</dbReference>
<dbReference type="AlphaFoldDB" id="A0A2S3IV10"/>
<organism evidence="2">
    <name type="scientific">Panicum hallii</name>
    <dbReference type="NCBI Taxonomy" id="206008"/>
    <lineage>
        <taxon>Eukaryota</taxon>
        <taxon>Viridiplantae</taxon>
        <taxon>Streptophyta</taxon>
        <taxon>Embryophyta</taxon>
        <taxon>Tracheophyta</taxon>
        <taxon>Spermatophyta</taxon>
        <taxon>Magnoliopsida</taxon>
        <taxon>Liliopsida</taxon>
        <taxon>Poales</taxon>
        <taxon>Poaceae</taxon>
        <taxon>PACMAD clade</taxon>
        <taxon>Panicoideae</taxon>
        <taxon>Panicodae</taxon>
        <taxon>Paniceae</taxon>
        <taxon>Panicinae</taxon>
        <taxon>Panicum</taxon>
        <taxon>Panicum sect. Panicum</taxon>
    </lineage>
</organism>
<dbReference type="Proteomes" id="UP000243499">
    <property type="component" value="Chromosome 9"/>
</dbReference>